<dbReference type="EMBL" id="LAVV01009581">
    <property type="protein sequence ID" value="KNZ50353.1"/>
    <property type="molecule type" value="Genomic_DNA"/>
</dbReference>
<name>A0A0L6UPA1_9BASI</name>
<dbReference type="AlphaFoldDB" id="A0A0L6UPA1"/>
<protein>
    <submittedName>
        <fullName evidence="1">Uncharacterized protein</fullName>
    </submittedName>
</protein>
<evidence type="ECO:0000313" key="1">
    <source>
        <dbReference type="EMBL" id="KNZ50353.1"/>
    </source>
</evidence>
<sequence length="566" mass="63322">SFSDWIKWLLSLQDVEEKITNYSTQPNSNPSSTNDYIQSRAFRKLASFSKPAYKNKSPLDLMAGKQVSLGVLALTCLNIPPTTQYKPQFTYIAGIIPAPNQPDMITIKHILRPLLGALLGDMVATHKVAGFSSHSGKKPFSWCQVSNTQLAEMKISHLRNRIATLATSRDWLKADQTKRKELVKKSGVWSSELKRLPYWDPVNSVVLGVMHNWFEGVLQHHFWFRWGLNGTPALGGSEEGNDLLESDYYTTENNSNGEGPIVSNFWSDTMKNRLIGAILEVIVPAGITRMPKGFGKAKNGKLKASEWHTLYLIYLPMCSLNIFIGRDVEESLIRNEDAINNICALKCKTNANPKHMGVTIMNKFCQLQRLMAQGGLDCAKETNDKITRGMEFDMDETVYEDILKICQRLLPDLRSHCDVPHPKNAKVLFKHAKSVLSAICGGGMRISREPPNNMIEYVSDGQTCFGKVCEIVELKGGVNSVVMKVLPAKEVWRSDGLDGIFHKMNVLHVQLQGHAYVNQSDVVLPVAYCPLPAWTFGILHPSYLIRPLTGLSEALLSTNDDMQIED</sequence>
<dbReference type="OrthoDB" id="3269001at2759"/>
<dbReference type="VEuPathDB" id="FungiDB:VP01_4471g1"/>
<gene>
    <name evidence="1" type="ORF">VP01_4471g1</name>
</gene>
<dbReference type="Proteomes" id="UP000037035">
    <property type="component" value="Unassembled WGS sequence"/>
</dbReference>
<reference evidence="1 2" key="1">
    <citation type="submission" date="2015-08" db="EMBL/GenBank/DDBJ databases">
        <title>Next Generation Sequencing and Analysis of the Genome of Puccinia sorghi L Schw, the Causal Agent of Maize Common Rust.</title>
        <authorList>
            <person name="Rochi L."/>
            <person name="Burguener G."/>
            <person name="Darino M."/>
            <person name="Turjanski A."/>
            <person name="Kreff E."/>
            <person name="Dieguez M.J."/>
            <person name="Sacco F."/>
        </authorList>
    </citation>
    <scope>NUCLEOTIDE SEQUENCE [LARGE SCALE GENOMIC DNA]</scope>
    <source>
        <strain evidence="1 2">RO10H11247</strain>
    </source>
</reference>
<comment type="caution">
    <text evidence="1">The sequence shown here is derived from an EMBL/GenBank/DDBJ whole genome shotgun (WGS) entry which is preliminary data.</text>
</comment>
<keyword evidence="2" id="KW-1185">Reference proteome</keyword>
<dbReference type="STRING" id="27349.A0A0L6UPA1"/>
<feature type="non-terminal residue" evidence="1">
    <location>
        <position position="1"/>
    </location>
</feature>
<organism evidence="1 2">
    <name type="scientific">Puccinia sorghi</name>
    <dbReference type="NCBI Taxonomy" id="27349"/>
    <lineage>
        <taxon>Eukaryota</taxon>
        <taxon>Fungi</taxon>
        <taxon>Dikarya</taxon>
        <taxon>Basidiomycota</taxon>
        <taxon>Pucciniomycotina</taxon>
        <taxon>Pucciniomycetes</taxon>
        <taxon>Pucciniales</taxon>
        <taxon>Pucciniaceae</taxon>
        <taxon>Puccinia</taxon>
    </lineage>
</organism>
<evidence type="ECO:0000313" key="2">
    <source>
        <dbReference type="Proteomes" id="UP000037035"/>
    </source>
</evidence>
<accession>A0A0L6UPA1</accession>
<proteinExistence type="predicted"/>